<name>A0A3M0MKS2_9RHOB</name>
<sequence length="310" mass="32689">MSRVVITEFMDETAVQRLSVAAPTRYEPDLVDRREELIAAVADAEVLVVRNRTRVDAALLDAGKGLRAVGRLGVGLDNIDLEACKARGVQVWPATGANDLAVAEYVITTALMLLRGAYLSSDQVAAGDWPRQHLIGGELSGRVMGLLGFGAIAREVAARAGALGMTVIAHDPHLDSSDPAWAKAEPVSLDDLLTRSDVLSLHVPLTSQTRHIINAQALSGMRASAVLINAARGGVVDEDALADVLRSGHLAGAALDVFETEPLTAEAGGRFAGLTNVILTPHIAGVTEESNVRVSSLIADKVLNHLQEKV</sequence>
<dbReference type="GO" id="GO:0051287">
    <property type="term" value="F:NAD binding"/>
    <property type="evidence" value="ECO:0007669"/>
    <property type="project" value="InterPro"/>
</dbReference>
<gene>
    <name evidence="7" type="ORF">C9E81_05990</name>
</gene>
<dbReference type="PROSITE" id="PS00671">
    <property type="entry name" value="D_2_HYDROXYACID_DH_3"/>
    <property type="match status" value="1"/>
</dbReference>
<feature type="domain" description="D-isomer specific 2-hydroxyacid dehydrogenase NAD-binding" evidence="6">
    <location>
        <begin position="108"/>
        <end position="284"/>
    </location>
</feature>
<dbReference type="Pfam" id="PF00389">
    <property type="entry name" value="2-Hacid_dh"/>
    <property type="match status" value="1"/>
</dbReference>
<keyword evidence="2 4" id="KW-0560">Oxidoreductase</keyword>
<dbReference type="InterPro" id="IPR006140">
    <property type="entry name" value="D-isomer_DH_NAD-bd"/>
</dbReference>
<evidence type="ECO:0000259" key="5">
    <source>
        <dbReference type="Pfam" id="PF00389"/>
    </source>
</evidence>
<dbReference type="PANTHER" id="PTHR42789:SF1">
    <property type="entry name" value="D-ISOMER SPECIFIC 2-HYDROXYACID DEHYDROGENASE FAMILY PROTEIN (AFU_ORTHOLOGUE AFUA_6G10090)"/>
    <property type="match status" value="1"/>
</dbReference>
<dbReference type="GO" id="GO:0016616">
    <property type="term" value="F:oxidoreductase activity, acting on the CH-OH group of donors, NAD or NADP as acceptor"/>
    <property type="evidence" value="ECO:0007669"/>
    <property type="project" value="InterPro"/>
</dbReference>
<dbReference type="SUPFAM" id="SSF52283">
    <property type="entry name" value="Formate/glycerate dehydrogenase catalytic domain-like"/>
    <property type="match status" value="1"/>
</dbReference>
<dbReference type="FunFam" id="3.40.50.720:FF:000203">
    <property type="entry name" value="D-3-phosphoglycerate dehydrogenase (SerA)"/>
    <property type="match status" value="1"/>
</dbReference>
<evidence type="ECO:0000256" key="1">
    <source>
        <dbReference type="ARBA" id="ARBA00005854"/>
    </source>
</evidence>
<comment type="caution">
    <text evidence="7">The sequence shown here is derived from an EMBL/GenBank/DDBJ whole genome shotgun (WGS) entry which is preliminary data.</text>
</comment>
<accession>A0A3M0MKS2</accession>
<dbReference type="InterPro" id="IPR029753">
    <property type="entry name" value="D-isomer_DH_CS"/>
</dbReference>
<dbReference type="Gene3D" id="3.40.50.720">
    <property type="entry name" value="NAD(P)-binding Rossmann-like Domain"/>
    <property type="match status" value="2"/>
</dbReference>
<dbReference type="InterPro" id="IPR050857">
    <property type="entry name" value="D-2-hydroxyacid_DH"/>
</dbReference>
<dbReference type="RefSeq" id="WP_122111404.1">
    <property type="nucleotide sequence ID" value="NZ_QOKZ01000002.1"/>
</dbReference>
<dbReference type="AlphaFoldDB" id="A0A3M0MKS2"/>
<keyword evidence="3" id="KW-0520">NAD</keyword>
<dbReference type="SUPFAM" id="SSF51735">
    <property type="entry name" value="NAD(P)-binding Rossmann-fold domains"/>
    <property type="match status" value="1"/>
</dbReference>
<proteinExistence type="inferred from homology"/>
<comment type="similarity">
    <text evidence="1 4">Belongs to the D-isomer specific 2-hydroxyacid dehydrogenase family.</text>
</comment>
<feature type="domain" description="D-isomer specific 2-hydroxyacid dehydrogenase catalytic" evidence="5">
    <location>
        <begin position="32"/>
        <end position="308"/>
    </location>
</feature>
<evidence type="ECO:0000256" key="4">
    <source>
        <dbReference type="RuleBase" id="RU003719"/>
    </source>
</evidence>
<dbReference type="EMBL" id="QOKZ01000002">
    <property type="protein sequence ID" value="RMC36240.1"/>
    <property type="molecule type" value="Genomic_DNA"/>
</dbReference>
<evidence type="ECO:0000256" key="2">
    <source>
        <dbReference type="ARBA" id="ARBA00023002"/>
    </source>
</evidence>
<dbReference type="PANTHER" id="PTHR42789">
    <property type="entry name" value="D-ISOMER SPECIFIC 2-HYDROXYACID DEHYDROGENASE FAMILY PROTEIN (AFU_ORTHOLOGUE AFUA_6G10090)"/>
    <property type="match status" value="1"/>
</dbReference>
<evidence type="ECO:0000256" key="3">
    <source>
        <dbReference type="ARBA" id="ARBA00023027"/>
    </source>
</evidence>
<reference evidence="7 8" key="1">
    <citation type="submission" date="2018-07" db="EMBL/GenBank/DDBJ databases">
        <authorList>
            <person name="Zhang Y."/>
            <person name="Wang L."/>
            <person name="Ma S."/>
        </authorList>
    </citation>
    <scope>NUCLEOTIDE SEQUENCE [LARGE SCALE GENOMIC DNA]</scope>
    <source>
        <strain evidence="7 8">4-2</strain>
    </source>
</reference>
<dbReference type="InterPro" id="IPR036291">
    <property type="entry name" value="NAD(P)-bd_dom_sf"/>
</dbReference>
<evidence type="ECO:0000259" key="6">
    <source>
        <dbReference type="Pfam" id="PF02826"/>
    </source>
</evidence>
<dbReference type="PROSITE" id="PS00670">
    <property type="entry name" value="D_2_HYDROXYACID_DH_2"/>
    <property type="match status" value="1"/>
</dbReference>
<dbReference type="Proteomes" id="UP000273516">
    <property type="component" value="Unassembled WGS sequence"/>
</dbReference>
<evidence type="ECO:0000313" key="8">
    <source>
        <dbReference type="Proteomes" id="UP000273516"/>
    </source>
</evidence>
<dbReference type="CDD" id="cd12173">
    <property type="entry name" value="PGDH_4"/>
    <property type="match status" value="1"/>
</dbReference>
<organism evidence="7 8">
    <name type="scientific">Paracoccus alkanivorans</name>
    <dbReference type="NCBI Taxonomy" id="2116655"/>
    <lineage>
        <taxon>Bacteria</taxon>
        <taxon>Pseudomonadati</taxon>
        <taxon>Pseudomonadota</taxon>
        <taxon>Alphaproteobacteria</taxon>
        <taxon>Rhodobacterales</taxon>
        <taxon>Paracoccaceae</taxon>
        <taxon>Paracoccus</taxon>
    </lineage>
</organism>
<dbReference type="InterPro" id="IPR006139">
    <property type="entry name" value="D-isomer_2_OHA_DH_cat_dom"/>
</dbReference>
<dbReference type="OrthoDB" id="9793626at2"/>
<keyword evidence="8" id="KW-1185">Reference proteome</keyword>
<dbReference type="Pfam" id="PF02826">
    <property type="entry name" value="2-Hacid_dh_C"/>
    <property type="match status" value="1"/>
</dbReference>
<protein>
    <submittedName>
        <fullName evidence="7">3-phosphoglycerate dehydrogenase</fullName>
    </submittedName>
</protein>
<evidence type="ECO:0000313" key="7">
    <source>
        <dbReference type="EMBL" id="RMC36240.1"/>
    </source>
</evidence>